<dbReference type="AlphaFoldDB" id="A0A6J7E8J1"/>
<dbReference type="EMBL" id="CAFBLX010000018">
    <property type="protein sequence ID" value="CAB4879417.1"/>
    <property type="molecule type" value="Genomic_DNA"/>
</dbReference>
<dbReference type="Gene3D" id="3.60.130.30">
    <property type="match status" value="1"/>
</dbReference>
<proteinExistence type="predicted"/>
<organism evidence="1">
    <name type="scientific">freshwater metagenome</name>
    <dbReference type="NCBI Taxonomy" id="449393"/>
    <lineage>
        <taxon>unclassified sequences</taxon>
        <taxon>metagenomes</taxon>
        <taxon>ecological metagenomes</taxon>
    </lineage>
</organism>
<gene>
    <name evidence="1" type="ORF">UFOPK3472_00473</name>
</gene>
<sequence length="227" mass="26041">MEVPVSEFAALTEELLREIVAVNYDRVQAGKGRSQAFGIIRRWSYRPHLSRNTWMRPKLWQLLLDFAEAHVPIAWDGCTVNDSYPSAPHRDKGNQGQSYTVSFGDFTGGALCLQDGTSHQEVDTRHTGFLFNGAETTHWTAPFTGRRFCLVFYSIIWPTKFLPRYRVTCRQETDGLLIEDEYDDSIVVVDRKGHVVRFLRPPQPREWIGRLTHRGQPSRAVYTPASV</sequence>
<protein>
    <submittedName>
        <fullName evidence="1">Unannotated protein</fullName>
    </submittedName>
</protein>
<evidence type="ECO:0000313" key="1">
    <source>
        <dbReference type="EMBL" id="CAB4879417.1"/>
    </source>
</evidence>
<name>A0A6J7E8J1_9ZZZZ</name>
<reference evidence="1" key="1">
    <citation type="submission" date="2020-05" db="EMBL/GenBank/DDBJ databases">
        <authorList>
            <person name="Chiriac C."/>
            <person name="Salcher M."/>
            <person name="Ghai R."/>
            <person name="Kavagutti S V."/>
        </authorList>
    </citation>
    <scope>NUCLEOTIDE SEQUENCE</scope>
</reference>
<accession>A0A6J7E8J1</accession>